<feature type="transmembrane region" description="Helical" evidence="1">
    <location>
        <begin position="6"/>
        <end position="25"/>
    </location>
</feature>
<dbReference type="RefSeq" id="WP_111341254.1">
    <property type="nucleotide sequence ID" value="NZ_QHHQ01000001.1"/>
</dbReference>
<comment type="caution">
    <text evidence="2">The sequence shown here is derived from an EMBL/GenBank/DDBJ whole genome shotgun (WGS) entry which is preliminary data.</text>
</comment>
<evidence type="ECO:0000256" key="1">
    <source>
        <dbReference type="SAM" id="Phobius"/>
    </source>
</evidence>
<proteinExistence type="predicted"/>
<dbReference type="InterPro" id="IPR021727">
    <property type="entry name" value="DUF3299"/>
</dbReference>
<evidence type="ECO:0000313" key="3">
    <source>
        <dbReference type="Proteomes" id="UP000249590"/>
    </source>
</evidence>
<dbReference type="Gene3D" id="2.40.50.870">
    <property type="entry name" value="Protein of unknown function (DUF3299)"/>
    <property type="match status" value="1"/>
</dbReference>
<protein>
    <recommendedName>
        <fullName evidence="4">DUF3299 domain-containing protein</fullName>
    </recommendedName>
</protein>
<dbReference type="Proteomes" id="UP000249590">
    <property type="component" value="Unassembled WGS sequence"/>
</dbReference>
<keyword evidence="1" id="KW-0472">Membrane</keyword>
<evidence type="ECO:0000313" key="2">
    <source>
        <dbReference type="EMBL" id="RAI03017.1"/>
    </source>
</evidence>
<name>A0A8B2NS11_9HYPH</name>
<dbReference type="AlphaFoldDB" id="A0A8B2NS11"/>
<dbReference type="OrthoDB" id="9812956at2"/>
<accession>A0A8B2NS11</accession>
<organism evidence="2 3">
    <name type="scientific">Acuticoccus sediminis</name>
    <dbReference type="NCBI Taxonomy" id="2184697"/>
    <lineage>
        <taxon>Bacteria</taxon>
        <taxon>Pseudomonadati</taxon>
        <taxon>Pseudomonadota</taxon>
        <taxon>Alphaproteobacteria</taxon>
        <taxon>Hyphomicrobiales</taxon>
        <taxon>Amorphaceae</taxon>
        <taxon>Acuticoccus</taxon>
    </lineage>
</organism>
<keyword evidence="1" id="KW-1133">Transmembrane helix</keyword>
<dbReference type="Pfam" id="PF11736">
    <property type="entry name" value="DUF3299"/>
    <property type="match status" value="1"/>
</dbReference>
<sequence length="237" mass="25719">MVGIAVRGAVVAAIAVFIVVGAIYIRTKGETVPPLLDADGNVIENSGDYTQVPGFFDNAGPHQLVRYDLPVPKTTPPLADGVDSLSFVDLWAPGEFKLNVPPDQRLGTPSKDSFDSGVTAEDMMNFFLDMSDMRSMQAMTGSVRRELDGKRVRIAGFASPVGFEEEERQFLLVPELGACVHVPPPPPNQIVYVDSKELAPEIGDMVWVTGTLRADPVATILADVGYRLEDVTVEPYR</sequence>
<evidence type="ECO:0008006" key="4">
    <source>
        <dbReference type="Google" id="ProtNLM"/>
    </source>
</evidence>
<gene>
    <name evidence="2" type="ORF">DLJ53_00315</name>
</gene>
<keyword evidence="3" id="KW-1185">Reference proteome</keyword>
<dbReference type="EMBL" id="QHHQ01000001">
    <property type="protein sequence ID" value="RAI03017.1"/>
    <property type="molecule type" value="Genomic_DNA"/>
</dbReference>
<reference evidence="2 3" key="1">
    <citation type="submission" date="2018-05" db="EMBL/GenBank/DDBJ databases">
        <title>Acuticoccus sediminis sp. nov., isolated from deep-sea sediment of Indian Ocean.</title>
        <authorList>
            <person name="Liu X."/>
            <person name="Lai Q."/>
            <person name="Du Y."/>
            <person name="Sun F."/>
            <person name="Zhang X."/>
            <person name="Wang S."/>
            <person name="Shao Z."/>
        </authorList>
    </citation>
    <scope>NUCLEOTIDE SEQUENCE [LARGE SCALE GENOMIC DNA]</scope>
    <source>
        <strain evidence="2 3">PTG4-2</strain>
    </source>
</reference>
<keyword evidence="1" id="KW-0812">Transmembrane</keyword>